<accession>A0A377R4W1</accession>
<dbReference type="Proteomes" id="UP000254293">
    <property type="component" value="Unassembled WGS sequence"/>
</dbReference>
<evidence type="ECO:0000313" key="1">
    <source>
        <dbReference type="EMBL" id="STR03373.1"/>
    </source>
</evidence>
<evidence type="ECO:0000313" key="2">
    <source>
        <dbReference type="Proteomes" id="UP000254293"/>
    </source>
</evidence>
<dbReference type="OrthoDB" id="2628322at2"/>
<dbReference type="EMBL" id="UGJJ01000003">
    <property type="protein sequence ID" value="STR03373.1"/>
    <property type="molecule type" value="Genomic_DNA"/>
</dbReference>
<proteinExistence type="predicted"/>
<sequence length="75" mass="8680">MMSAEIYKNFLNDVINEISNKYQNNTFEEDSDLQKGYDFAIYEVMSLLVEQSEAFGLNKEELGLGHLDAEKAYLF</sequence>
<name>A0A377R4W1_9NEIS</name>
<gene>
    <name evidence="1" type="ORF">NCTC13336_02295</name>
</gene>
<organism evidence="1 2">
    <name type="scientific">Kingella potus</name>
    <dbReference type="NCBI Taxonomy" id="265175"/>
    <lineage>
        <taxon>Bacteria</taxon>
        <taxon>Pseudomonadati</taxon>
        <taxon>Pseudomonadota</taxon>
        <taxon>Betaproteobacteria</taxon>
        <taxon>Neisseriales</taxon>
        <taxon>Neisseriaceae</taxon>
        <taxon>Kingella</taxon>
    </lineage>
</organism>
<keyword evidence="2" id="KW-1185">Reference proteome</keyword>
<protein>
    <submittedName>
        <fullName evidence="1">Uncharacterized protein</fullName>
    </submittedName>
</protein>
<reference evidence="1 2" key="1">
    <citation type="submission" date="2018-06" db="EMBL/GenBank/DDBJ databases">
        <authorList>
            <consortium name="Pathogen Informatics"/>
            <person name="Doyle S."/>
        </authorList>
    </citation>
    <scope>NUCLEOTIDE SEQUENCE [LARGE SCALE GENOMIC DNA]</scope>
    <source>
        <strain evidence="1 2">NCTC13336</strain>
    </source>
</reference>
<dbReference type="RefSeq" id="WP_115309242.1">
    <property type="nucleotide sequence ID" value="NZ_CP091516.1"/>
</dbReference>
<dbReference type="AlphaFoldDB" id="A0A377R4W1"/>